<evidence type="ECO:0000256" key="1">
    <source>
        <dbReference type="ARBA" id="ARBA00006211"/>
    </source>
</evidence>
<dbReference type="KEGG" id="cavi:CAV_1043"/>
<dbReference type="NCBIfam" id="TIGR00073">
    <property type="entry name" value="hypB"/>
    <property type="match status" value="1"/>
</dbReference>
<evidence type="ECO:0000313" key="10">
    <source>
        <dbReference type="Proteomes" id="UP000201169"/>
    </source>
</evidence>
<sequence>MCKEHTCFEQNEEKKEVLVKKQILYKNIEEARHNQKTFNENSILCINLMSSAGSGKTTLLESTIKALKEEIKIAVIEGDLETNNDANRVIKAGAKAYQITTGQTCHLDAFMVEKALKHIDLKQTNLLFIENVGNLVCPASYALGEHINVVLLSVTEGSDKPQKYPVMFRKADVVVISKADLAPHFDFNFDEAIKGCKDLNPNVKVIKLDAKNGTNLNEWLDFLRKEVKNVPLNTI</sequence>
<dbReference type="Proteomes" id="UP000201169">
    <property type="component" value="Chromosome"/>
</dbReference>
<dbReference type="PANTHER" id="PTHR30134">
    <property type="entry name" value="HYDROGENASE PROTEIN ASSEMBLY PROTEIN, NICKEL CHAPERONE"/>
    <property type="match status" value="1"/>
</dbReference>
<dbReference type="GO" id="GO:0016151">
    <property type="term" value="F:nickel cation binding"/>
    <property type="evidence" value="ECO:0007669"/>
    <property type="project" value="InterPro"/>
</dbReference>
<evidence type="ECO:0000259" key="8">
    <source>
        <dbReference type="Pfam" id="PF02492"/>
    </source>
</evidence>
<dbReference type="EMBL" id="CP022347">
    <property type="protein sequence ID" value="ASQ30695.1"/>
    <property type="molecule type" value="Genomic_DNA"/>
</dbReference>
<dbReference type="GO" id="GO:0051604">
    <property type="term" value="P:protein maturation"/>
    <property type="evidence" value="ECO:0007669"/>
    <property type="project" value="InterPro"/>
</dbReference>
<evidence type="ECO:0000256" key="2">
    <source>
        <dbReference type="ARBA" id="ARBA00022596"/>
    </source>
</evidence>
<dbReference type="GO" id="GO:0005525">
    <property type="term" value="F:GTP binding"/>
    <property type="evidence" value="ECO:0007669"/>
    <property type="project" value="UniProtKB-KW"/>
</dbReference>
<reference evidence="9 10" key="1">
    <citation type="submission" date="2017-07" db="EMBL/GenBank/DDBJ databases">
        <title>Analysis of two Campylobacter avium genomes and identification of a novel hippuricase gene.</title>
        <authorList>
            <person name="Miller W.G."/>
            <person name="Chapman M.H."/>
            <person name="Yee E."/>
            <person name="Revez J."/>
            <person name="Bono J.L."/>
            <person name="Rossi M."/>
        </authorList>
    </citation>
    <scope>NUCLEOTIDE SEQUENCE [LARGE SCALE GENOMIC DNA]</scope>
    <source>
        <strain evidence="9 10">LMG 24591</strain>
    </source>
</reference>
<dbReference type="RefSeq" id="WP_094325448.1">
    <property type="nucleotide sequence ID" value="NZ_CP022347.1"/>
</dbReference>
<dbReference type="AlphaFoldDB" id="A0A222MXV9"/>
<keyword evidence="6" id="KW-0862">Zinc</keyword>
<dbReference type="PIRSF" id="PIRSF005624">
    <property type="entry name" value="Ni-bind_GTPase"/>
    <property type="match status" value="1"/>
</dbReference>
<keyword evidence="4" id="KW-0547">Nucleotide-binding</keyword>
<evidence type="ECO:0000256" key="5">
    <source>
        <dbReference type="ARBA" id="ARBA00022801"/>
    </source>
</evidence>
<evidence type="ECO:0000256" key="7">
    <source>
        <dbReference type="ARBA" id="ARBA00023134"/>
    </source>
</evidence>
<dbReference type="GO" id="GO:0008270">
    <property type="term" value="F:zinc ion binding"/>
    <property type="evidence" value="ECO:0007669"/>
    <property type="project" value="TreeGrafter"/>
</dbReference>
<dbReference type="InterPro" id="IPR004392">
    <property type="entry name" value="Hyd_mat_HypB"/>
</dbReference>
<accession>A0A222MXV9</accession>
<keyword evidence="3" id="KW-0479">Metal-binding</keyword>
<comment type="similarity">
    <text evidence="1">Belongs to the SIMIBI class G3E GTPase family. HypB/HupM subfamily.</text>
</comment>
<proteinExistence type="inferred from homology"/>
<evidence type="ECO:0000256" key="4">
    <source>
        <dbReference type="ARBA" id="ARBA00022741"/>
    </source>
</evidence>
<organism evidence="9 10">
    <name type="scientific">Campylobacter avium LMG 24591</name>
    <dbReference type="NCBI Taxonomy" id="522484"/>
    <lineage>
        <taxon>Bacteria</taxon>
        <taxon>Pseudomonadati</taxon>
        <taxon>Campylobacterota</taxon>
        <taxon>Epsilonproteobacteria</taxon>
        <taxon>Campylobacterales</taxon>
        <taxon>Campylobacteraceae</taxon>
        <taxon>Campylobacter</taxon>
    </lineage>
</organism>
<dbReference type="GO" id="GO:0003924">
    <property type="term" value="F:GTPase activity"/>
    <property type="evidence" value="ECO:0007669"/>
    <property type="project" value="InterPro"/>
</dbReference>
<evidence type="ECO:0000256" key="3">
    <source>
        <dbReference type="ARBA" id="ARBA00022723"/>
    </source>
</evidence>
<protein>
    <submittedName>
        <fullName evidence="9">Hydrogenase nickel insertion protein HypB</fullName>
    </submittedName>
</protein>
<dbReference type="Pfam" id="PF02492">
    <property type="entry name" value="cobW"/>
    <property type="match status" value="1"/>
</dbReference>
<keyword evidence="5" id="KW-0378">Hydrolase</keyword>
<evidence type="ECO:0000256" key="6">
    <source>
        <dbReference type="ARBA" id="ARBA00022833"/>
    </source>
</evidence>
<evidence type="ECO:0000313" key="9">
    <source>
        <dbReference type="EMBL" id="ASQ30695.1"/>
    </source>
</evidence>
<keyword evidence="2" id="KW-0533">Nickel</keyword>
<dbReference type="InterPro" id="IPR027417">
    <property type="entry name" value="P-loop_NTPase"/>
</dbReference>
<dbReference type="PANTHER" id="PTHR30134:SF2">
    <property type="entry name" value="HYDROGENASE MATURATION FACTOR HYPB"/>
    <property type="match status" value="1"/>
</dbReference>
<keyword evidence="7" id="KW-0342">GTP-binding</keyword>
<dbReference type="SUPFAM" id="SSF52540">
    <property type="entry name" value="P-loop containing nucleoside triphosphate hydrolases"/>
    <property type="match status" value="1"/>
</dbReference>
<feature type="domain" description="CobW/HypB/UreG nucleotide-binding" evidence="8">
    <location>
        <begin position="47"/>
        <end position="206"/>
    </location>
</feature>
<dbReference type="Gene3D" id="3.40.50.300">
    <property type="entry name" value="P-loop containing nucleotide triphosphate hydrolases"/>
    <property type="match status" value="1"/>
</dbReference>
<dbReference type="OrthoDB" id="9802035at2"/>
<keyword evidence="10" id="KW-1185">Reference proteome</keyword>
<dbReference type="InterPro" id="IPR003495">
    <property type="entry name" value="CobW/HypB/UreG_nucleotide-bd"/>
</dbReference>
<name>A0A222MXV9_9BACT</name>
<gene>
    <name evidence="9" type="primary">hypB</name>
    <name evidence="9" type="ORF">CAV_1043</name>
</gene>
<dbReference type="CDD" id="cd05390">
    <property type="entry name" value="HypB"/>
    <property type="match status" value="1"/>
</dbReference>